<feature type="domain" description="Flagellar M-ring C-terminal" evidence="13">
    <location>
        <begin position="248"/>
        <end position="300"/>
    </location>
</feature>
<evidence type="ECO:0000256" key="8">
    <source>
        <dbReference type="ARBA" id="ARBA00023143"/>
    </source>
</evidence>
<comment type="subcellular location">
    <subcellularLocation>
        <location evidence="1 9">Bacterial flagellum basal body</location>
    </subcellularLocation>
    <subcellularLocation>
        <location evidence="2">Cell membrane</location>
        <topology evidence="2">Multi-pass membrane protein</topology>
    </subcellularLocation>
</comment>
<dbReference type="PIRSF" id="PIRSF004862">
    <property type="entry name" value="FliF"/>
    <property type="match status" value="1"/>
</dbReference>
<dbReference type="PANTHER" id="PTHR30046:SF0">
    <property type="entry name" value="FLAGELLAR M-RING PROTEIN"/>
    <property type="match status" value="1"/>
</dbReference>
<evidence type="ECO:0000313" key="15">
    <source>
        <dbReference type="Proteomes" id="UP001267426"/>
    </source>
</evidence>
<dbReference type="RefSeq" id="WP_311664179.1">
    <property type="nucleotide sequence ID" value="NZ_JAVRHT010000026.1"/>
</dbReference>
<feature type="domain" description="Flagellar M-ring N-terminal" evidence="12">
    <location>
        <begin position="42"/>
        <end position="215"/>
    </location>
</feature>
<sequence length="537" mass="57336">MSPYLAQLRDFFGRLAPRQRATLAAVVAGGVALLMAVGYWASRPDYALLFGGLDAQNAAAIVERLQGDGVTYDLRDGGTAVFVPRDEVYELRLQFAAEGLVSDGIAGYELFDEGTLGMTDFMQKVSYKRALEGELARTVMNVQGITGARVHLVLPERNPFRDRQVSASASVVLHLGTGAPGRDQVDAIAALVGGAVEGLSPSNVTVVDDQGTLLSNPSDSADGSLSSSQLQHQQAVEEHLAEQGQSMLDRVLGPGRAIVRVAANLDFSTTVTDVQRIDPESSTILSEERMDEEGPGGGAASTVRNYEMTREREQREQGAGQIQFLTVSVILDHRPLPPPTGAAGADVEDAPVSEPVPYTPAQLAEVDDLVRNAVGFSEERGDRITVHQTRFDTSGDDAFAAEWAAQRKDERLRLYLRYGLMALALGVGAWLLRAATARVGALADEPDPDEPAALPPVETPQLAAGDGAAGEPALALAEASGGEAVLSDMYTSRLSDEARAQLNARRQFYEKIQKRVTDNPDEAAALIGTWLVEDRSG</sequence>
<evidence type="ECO:0000256" key="1">
    <source>
        <dbReference type="ARBA" id="ARBA00004117"/>
    </source>
</evidence>
<evidence type="ECO:0000256" key="7">
    <source>
        <dbReference type="ARBA" id="ARBA00023136"/>
    </source>
</evidence>
<keyword evidence="7 11" id="KW-0472">Membrane</keyword>
<comment type="function">
    <text evidence="9">The M ring may be actively involved in energy transduction.</text>
</comment>
<dbReference type="InterPro" id="IPR045851">
    <property type="entry name" value="AMP-bd_C_sf"/>
</dbReference>
<evidence type="ECO:0000256" key="10">
    <source>
        <dbReference type="SAM" id="MobiDB-lite"/>
    </source>
</evidence>
<dbReference type="Gene3D" id="3.30.300.30">
    <property type="match status" value="1"/>
</dbReference>
<keyword evidence="8 9" id="KW-0975">Bacterial flagellum</keyword>
<feature type="transmembrane region" description="Helical" evidence="11">
    <location>
        <begin position="21"/>
        <end position="41"/>
    </location>
</feature>
<dbReference type="InterPro" id="IPR006182">
    <property type="entry name" value="FliF_N_dom"/>
</dbReference>
<evidence type="ECO:0000256" key="4">
    <source>
        <dbReference type="ARBA" id="ARBA00022475"/>
    </source>
</evidence>
<feature type="compositionally biased region" description="Low complexity" evidence="10">
    <location>
        <begin position="459"/>
        <end position="470"/>
    </location>
</feature>
<dbReference type="InterPro" id="IPR043427">
    <property type="entry name" value="YscJ/FliF"/>
</dbReference>
<keyword evidence="14" id="KW-0969">Cilium</keyword>
<proteinExistence type="inferred from homology"/>
<comment type="caution">
    <text evidence="14">The sequence shown here is derived from an EMBL/GenBank/DDBJ whole genome shotgun (WGS) entry which is preliminary data.</text>
</comment>
<keyword evidence="14" id="KW-0966">Cell projection</keyword>
<dbReference type="InterPro" id="IPR000067">
    <property type="entry name" value="FlgMring_FliF"/>
</dbReference>
<evidence type="ECO:0000256" key="2">
    <source>
        <dbReference type="ARBA" id="ARBA00004651"/>
    </source>
</evidence>
<evidence type="ECO:0000256" key="6">
    <source>
        <dbReference type="ARBA" id="ARBA00022989"/>
    </source>
</evidence>
<dbReference type="Pfam" id="PF01514">
    <property type="entry name" value="YscJ_FliF"/>
    <property type="match status" value="1"/>
</dbReference>
<accession>A0ABU3BT00</accession>
<keyword evidence="6 11" id="KW-1133">Transmembrane helix</keyword>
<keyword evidence="14" id="KW-0282">Flagellum</keyword>
<comment type="similarity">
    <text evidence="3 9">Belongs to the FliF family.</text>
</comment>
<keyword evidence="15" id="KW-1185">Reference proteome</keyword>
<evidence type="ECO:0000259" key="13">
    <source>
        <dbReference type="Pfam" id="PF08345"/>
    </source>
</evidence>
<organism evidence="14 15">
    <name type="scientific">Rubrivirga litoralis</name>
    <dbReference type="NCBI Taxonomy" id="3075598"/>
    <lineage>
        <taxon>Bacteria</taxon>
        <taxon>Pseudomonadati</taxon>
        <taxon>Rhodothermota</taxon>
        <taxon>Rhodothermia</taxon>
        <taxon>Rhodothermales</taxon>
        <taxon>Rubricoccaceae</taxon>
        <taxon>Rubrivirga</taxon>
    </lineage>
</organism>
<dbReference type="PRINTS" id="PR01009">
    <property type="entry name" value="FLGMRINGFLIF"/>
</dbReference>
<keyword evidence="5 11" id="KW-0812">Transmembrane</keyword>
<reference evidence="14 15" key="1">
    <citation type="submission" date="2023-09" db="EMBL/GenBank/DDBJ databases">
        <authorList>
            <person name="Rey-Velasco X."/>
        </authorList>
    </citation>
    <scope>NUCLEOTIDE SEQUENCE [LARGE SCALE GENOMIC DNA]</scope>
    <source>
        <strain evidence="14 15">F394</strain>
    </source>
</reference>
<dbReference type="InterPro" id="IPR013556">
    <property type="entry name" value="Flag_M-ring_C"/>
</dbReference>
<gene>
    <name evidence="14" type="primary">fliF</name>
    <name evidence="14" type="ORF">RM540_11430</name>
</gene>
<feature type="domain" description="Flagellar M-ring C-terminal" evidence="13">
    <location>
        <begin position="301"/>
        <end position="391"/>
    </location>
</feature>
<evidence type="ECO:0000313" key="14">
    <source>
        <dbReference type="EMBL" id="MDT0632360.1"/>
    </source>
</evidence>
<keyword evidence="4" id="KW-1003">Cell membrane</keyword>
<evidence type="ECO:0000259" key="12">
    <source>
        <dbReference type="Pfam" id="PF01514"/>
    </source>
</evidence>
<evidence type="ECO:0000256" key="3">
    <source>
        <dbReference type="ARBA" id="ARBA00007971"/>
    </source>
</evidence>
<dbReference type="Pfam" id="PF08345">
    <property type="entry name" value="YscJ_FliF_C"/>
    <property type="match status" value="2"/>
</dbReference>
<feature type="region of interest" description="Disordered" evidence="10">
    <location>
        <begin position="443"/>
        <end position="470"/>
    </location>
</feature>
<dbReference type="PANTHER" id="PTHR30046">
    <property type="entry name" value="FLAGELLAR M-RING PROTEIN"/>
    <property type="match status" value="1"/>
</dbReference>
<evidence type="ECO:0000256" key="5">
    <source>
        <dbReference type="ARBA" id="ARBA00022692"/>
    </source>
</evidence>
<name>A0ABU3BT00_9BACT</name>
<dbReference type="EMBL" id="JAVRHT010000026">
    <property type="protein sequence ID" value="MDT0632360.1"/>
    <property type="molecule type" value="Genomic_DNA"/>
</dbReference>
<dbReference type="NCBIfam" id="TIGR00206">
    <property type="entry name" value="fliF"/>
    <property type="match status" value="1"/>
</dbReference>
<evidence type="ECO:0000256" key="11">
    <source>
        <dbReference type="SAM" id="Phobius"/>
    </source>
</evidence>
<protein>
    <recommendedName>
        <fullName evidence="9">Flagellar M-ring protein</fullName>
    </recommendedName>
</protein>
<evidence type="ECO:0000256" key="9">
    <source>
        <dbReference type="PIRNR" id="PIRNR004862"/>
    </source>
</evidence>
<dbReference type="Proteomes" id="UP001267426">
    <property type="component" value="Unassembled WGS sequence"/>
</dbReference>